<comment type="caution">
    <text evidence="3">The sequence shown here is derived from an EMBL/GenBank/DDBJ whole genome shotgun (WGS) entry which is preliminary data.</text>
</comment>
<dbReference type="Proteomes" id="UP000828390">
    <property type="component" value="Unassembled WGS sequence"/>
</dbReference>
<comment type="similarity">
    <text evidence="1">Belongs to the type-B carboxylesterase/lipase family.</text>
</comment>
<dbReference type="InterPro" id="IPR051093">
    <property type="entry name" value="Neuroligin/BSAL"/>
</dbReference>
<proteinExistence type="inferred from homology"/>
<evidence type="ECO:0000256" key="1">
    <source>
        <dbReference type="ARBA" id="ARBA00005964"/>
    </source>
</evidence>
<dbReference type="EMBL" id="JAIWYP010000012">
    <property type="protein sequence ID" value="KAH3729724.1"/>
    <property type="molecule type" value="Genomic_DNA"/>
</dbReference>
<gene>
    <name evidence="3" type="ORF">DPMN_055702</name>
</gene>
<dbReference type="AlphaFoldDB" id="A0A9D4CQF1"/>
<sequence length="150" mass="17065">MGKLLDFEYTDWQRPNDSATLLFSLLSMSNDVGFFYPAVSTVKWHAILRKGKTYGPRSTGNYTEEERRLPRGMVTMWTNFAKSGDARRFTNATWAKYDLNSQSSLQFTNQGALPGSRFEARRMHLWSDLIPTIALMETPQAQGTGTVRVT</sequence>
<dbReference type="Pfam" id="PF00135">
    <property type="entry name" value="COesterase"/>
    <property type="match status" value="1"/>
</dbReference>
<evidence type="ECO:0000313" key="3">
    <source>
        <dbReference type="EMBL" id="KAH3729724.1"/>
    </source>
</evidence>
<reference evidence="3" key="2">
    <citation type="submission" date="2020-11" db="EMBL/GenBank/DDBJ databases">
        <authorList>
            <person name="McCartney M.A."/>
            <person name="Auch B."/>
            <person name="Kono T."/>
            <person name="Mallez S."/>
            <person name="Becker A."/>
            <person name="Gohl D.M."/>
            <person name="Silverstein K.A.T."/>
            <person name="Koren S."/>
            <person name="Bechman K.B."/>
            <person name="Herman A."/>
            <person name="Abrahante J.E."/>
            <person name="Garbe J."/>
        </authorList>
    </citation>
    <scope>NUCLEOTIDE SEQUENCE</scope>
    <source>
        <strain evidence="3">Duluth1</strain>
        <tissue evidence="3">Whole animal</tissue>
    </source>
</reference>
<dbReference type="Gene3D" id="3.40.50.1820">
    <property type="entry name" value="alpha/beta hydrolase"/>
    <property type="match status" value="1"/>
</dbReference>
<evidence type="ECO:0000313" key="4">
    <source>
        <dbReference type="Proteomes" id="UP000828390"/>
    </source>
</evidence>
<dbReference type="SUPFAM" id="SSF53474">
    <property type="entry name" value="alpha/beta-Hydrolases"/>
    <property type="match status" value="1"/>
</dbReference>
<protein>
    <recommendedName>
        <fullName evidence="2">Carboxylesterase type B domain-containing protein</fullName>
    </recommendedName>
</protein>
<feature type="domain" description="Carboxylesterase type B" evidence="2">
    <location>
        <begin position="59"/>
        <end position="120"/>
    </location>
</feature>
<organism evidence="3 4">
    <name type="scientific">Dreissena polymorpha</name>
    <name type="common">Zebra mussel</name>
    <name type="synonym">Mytilus polymorpha</name>
    <dbReference type="NCBI Taxonomy" id="45954"/>
    <lineage>
        <taxon>Eukaryota</taxon>
        <taxon>Metazoa</taxon>
        <taxon>Spiralia</taxon>
        <taxon>Lophotrochozoa</taxon>
        <taxon>Mollusca</taxon>
        <taxon>Bivalvia</taxon>
        <taxon>Autobranchia</taxon>
        <taxon>Heteroconchia</taxon>
        <taxon>Euheterodonta</taxon>
        <taxon>Imparidentia</taxon>
        <taxon>Neoheterodontei</taxon>
        <taxon>Myida</taxon>
        <taxon>Dreissenoidea</taxon>
        <taxon>Dreissenidae</taxon>
        <taxon>Dreissena</taxon>
    </lineage>
</organism>
<reference evidence="3" key="1">
    <citation type="journal article" date="2019" name="bioRxiv">
        <title>The Genome of the Zebra Mussel, Dreissena polymorpha: A Resource for Invasive Species Research.</title>
        <authorList>
            <person name="McCartney M.A."/>
            <person name="Auch B."/>
            <person name="Kono T."/>
            <person name="Mallez S."/>
            <person name="Zhang Y."/>
            <person name="Obille A."/>
            <person name="Becker A."/>
            <person name="Abrahante J.E."/>
            <person name="Garbe J."/>
            <person name="Badalamenti J.P."/>
            <person name="Herman A."/>
            <person name="Mangelson H."/>
            <person name="Liachko I."/>
            <person name="Sullivan S."/>
            <person name="Sone E.D."/>
            <person name="Koren S."/>
            <person name="Silverstein K.A.T."/>
            <person name="Beckman K.B."/>
            <person name="Gohl D.M."/>
        </authorList>
    </citation>
    <scope>NUCLEOTIDE SEQUENCE</scope>
    <source>
        <strain evidence="3">Duluth1</strain>
        <tissue evidence="3">Whole animal</tissue>
    </source>
</reference>
<name>A0A9D4CQF1_DREPO</name>
<dbReference type="InterPro" id="IPR002018">
    <property type="entry name" value="CarbesteraseB"/>
</dbReference>
<dbReference type="PANTHER" id="PTHR43903">
    <property type="entry name" value="NEUROLIGIN"/>
    <property type="match status" value="1"/>
</dbReference>
<keyword evidence="4" id="KW-1185">Reference proteome</keyword>
<accession>A0A9D4CQF1</accession>
<evidence type="ECO:0000259" key="2">
    <source>
        <dbReference type="Pfam" id="PF00135"/>
    </source>
</evidence>
<dbReference type="InterPro" id="IPR029058">
    <property type="entry name" value="AB_hydrolase_fold"/>
</dbReference>